<dbReference type="AlphaFoldDB" id="W2WBK9"/>
<sequence length="108" mass="12337">MTGQKWRTSSIQTESGIHVIQSEAYDGILDSMLYLYSISMHRFQFRQNTGNKAIIRQTNITEQKGGYISRLDELAAVSERIFNSLQKKRPVNKPLQLSGFGIKTKDIN</sequence>
<evidence type="ECO:0000313" key="2">
    <source>
        <dbReference type="Proteomes" id="UP000018958"/>
    </source>
</evidence>
<gene>
    <name evidence="1" type="ORF">F441_16711</name>
</gene>
<dbReference type="Proteomes" id="UP000018958">
    <property type="component" value="Unassembled WGS sequence"/>
</dbReference>
<reference evidence="1 2" key="1">
    <citation type="submission" date="2013-11" db="EMBL/GenBank/DDBJ databases">
        <title>The Genome Sequence of Phytophthora parasitica CJ01A1.</title>
        <authorList>
            <consortium name="The Broad Institute Genomics Platform"/>
            <person name="Russ C."/>
            <person name="Tyler B."/>
            <person name="Panabieres F."/>
            <person name="Shan W."/>
            <person name="Tripathy S."/>
            <person name="Grunwald N."/>
            <person name="Machado M."/>
            <person name="Johnson C.S."/>
            <person name="Walker B."/>
            <person name="Young S.K."/>
            <person name="Zeng Q."/>
            <person name="Gargeya S."/>
            <person name="Fitzgerald M."/>
            <person name="Haas B."/>
            <person name="Abouelleil A."/>
            <person name="Allen A.W."/>
            <person name="Alvarado L."/>
            <person name="Arachchi H.M."/>
            <person name="Berlin A.M."/>
            <person name="Chapman S.B."/>
            <person name="Gainer-Dewar J."/>
            <person name="Goldberg J."/>
            <person name="Griggs A."/>
            <person name="Gujja S."/>
            <person name="Hansen M."/>
            <person name="Howarth C."/>
            <person name="Imamovic A."/>
            <person name="Ireland A."/>
            <person name="Larimer J."/>
            <person name="McCowan C."/>
            <person name="Murphy C."/>
            <person name="Pearson M."/>
            <person name="Poon T.W."/>
            <person name="Priest M."/>
            <person name="Roberts A."/>
            <person name="Saif S."/>
            <person name="Shea T."/>
            <person name="Sisk P."/>
            <person name="Sykes S."/>
            <person name="Wortman J."/>
            <person name="Nusbaum C."/>
            <person name="Birren B."/>
        </authorList>
    </citation>
    <scope>NUCLEOTIDE SEQUENCE [LARGE SCALE GENOMIC DNA]</scope>
    <source>
        <strain evidence="1 2">CJ01A1</strain>
    </source>
</reference>
<dbReference type="EMBL" id="ANIX01003357">
    <property type="protein sequence ID" value="ETP06954.1"/>
    <property type="molecule type" value="Genomic_DNA"/>
</dbReference>
<organism evidence="1 2">
    <name type="scientific">Phytophthora nicotianae CJ01A1</name>
    <dbReference type="NCBI Taxonomy" id="1317063"/>
    <lineage>
        <taxon>Eukaryota</taxon>
        <taxon>Sar</taxon>
        <taxon>Stramenopiles</taxon>
        <taxon>Oomycota</taxon>
        <taxon>Peronosporomycetes</taxon>
        <taxon>Peronosporales</taxon>
        <taxon>Peronosporaceae</taxon>
        <taxon>Phytophthora</taxon>
    </lineage>
</organism>
<accession>W2WBK9</accession>
<evidence type="ECO:0000313" key="1">
    <source>
        <dbReference type="EMBL" id="ETP06954.1"/>
    </source>
</evidence>
<comment type="caution">
    <text evidence="1">The sequence shown here is derived from an EMBL/GenBank/DDBJ whole genome shotgun (WGS) entry which is preliminary data.</text>
</comment>
<protein>
    <submittedName>
        <fullName evidence="1">Uncharacterized protein</fullName>
    </submittedName>
</protein>
<proteinExistence type="predicted"/>
<name>W2WBK9_PHYNI</name>